<reference evidence="4" key="1">
    <citation type="submission" date="2016-10" db="EMBL/GenBank/DDBJ databases">
        <authorList>
            <person name="Varghese N."/>
            <person name="Submissions S."/>
        </authorList>
    </citation>
    <scope>NUCLEOTIDE SEQUENCE [LARGE SCALE GENOMIC DNA]</scope>
    <source>
        <strain evidence="4">CGMCC 1.10223</strain>
    </source>
</reference>
<name>A0A1I2GYE6_9BACL</name>
<evidence type="ECO:0000313" key="3">
    <source>
        <dbReference type="EMBL" id="SFF22442.1"/>
    </source>
</evidence>
<dbReference type="Pfam" id="PF01381">
    <property type="entry name" value="HTH_3"/>
    <property type="match status" value="1"/>
</dbReference>
<feature type="domain" description="HTH cro/C1-type" evidence="2">
    <location>
        <begin position="11"/>
        <end position="65"/>
    </location>
</feature>
<dbReference type="SMART" id="SM00530">
    <property type="entry name" value="HTH_XRE"/>
    <property type="match status" value="1"/>
</dbReference>
<evidence type="ECO:0000259" key="2">
    <source>
        <dbReference type="PROSITE" id="PS50943"/>
    </source>
</evidence>
<dbReference type="InterPro" id="IPR001387">
    <property type="entry name" value="Cro/C1-type_HTH"/>
</dbReference>
<dbReference type="OrthoDB" id="1859224at2"/>
<gene>
    <name evidence="3" type="ORF">SAMN04487969_11918</name>
</gene>
<dbReference type="CDD" id="cd00093">
    <property type="entry name" value="HTH_XRE"/>
    <property type="match status" value="1"/>
</dbReference>
<keyword evidence="4" id="KW-1185">Reference proteome</keyword>
<dbReference type="AlphaFoldDB" id="A0A1I2GYE6"/>
<dbReference type="PROSITE" id="PS50943">
    <property type="entry name" value="HTH_CROC1"/>
    <property type="match status" value="1"/>
</dbReference>
<accession>A0A1I2GYE6</accession>
<evidence type="ECO:0000313" key="4">
    <source>
        <dbReference type="Proteomes" id="UP000183410"/>
    </source>
</evidence>
<protein>
    <submittedName>
        <fullName evidence="3">Helix-turn-helix</fullName>
    </submittedName>
</protein>
<dbReference type="SUPFAM" id="SSF47413">
    <property type="entry name" value="lambda repressor-like DNA-binding domains"/>
    <property type="match status" value="1"/>
</dbReference>
<dbReference type="GO" id="GO:0003677">
    <property type="term" value="F:DNA binding"/>
    <property type="evidence" value="ECO:0007669"/>
    <property type="project" value="InterPro"/>
</dbReference>
<feature type="region of interest" description="Disordered" evidence="1">
    <location>
        <begin position="1"/>
        <end position="21"/>
    </location>
</feature>
<evidence type="ECO:0000256" key="1">
    <source>
        <dbReference type="SAM" id="MobiDB-lite"/>
    </source>
</evidence>
<feature type="compositionally biased region" description="Basic and acidic residues" evidence="1">
    <location>
        <begin position="9"/>
        <end position="21"/>
    </location>
</feature>
<organism evidence="3 4">
    <name type="scientific">Paenibacillus algorifonticola</name>
    <dbReference type="NCBI Taxonomy" id="684063"/>
    <lineage>
        <taxon>Bacteria</taxon>
        <taxon>Bacillati</taxon>
        <taxon>Bacillota</taxon>
        <taxon>Bacilli</taxon>
        <taxon>Bacillales</taxon>
        <taxon>Paenibacillaceae</taxon>
        <taxon>Paenibacillus</taxon>
    </lineage>
</organism>
<dbReference type="RefSeq" id="WP_046233711.1">
    <property type="nucleotide sequence ID" value="NZ_FONN01000019.1"/>
</dbReference>
<dbReference type="Proteomes" id="UP000183410">
    <property type="component" value="Unassembled WGS sequence"/>
</dbReference>
<dbReference type="EMBL" id="FONN01000019">
    <property type="protein sequence ID" value="SFF22442.1"/>
    <property type="molecule type" value="Genomic_DNA"/>
</dbReference>
<dbReference type="Gene3D" id="1.10.260.40">
    <property type="entry name" value="lambda repressor-like DNA-binding domains"/>
    <property type="match status" value="1"/>
</dbReference>
<dbReference type="InterPro" id="IPR010982">
    <property type="entry name" value="Lambda_DNA-bd_dom_sf"/>
</dbReference>
<sequence length="81" mass="9521">MTRTADTPHVVERERKKRELSQEQMAEKLNITRQYYNQLVNYNRVPSVKLAKEIASELGLDWTIFFVDKVNTEATFEGEQS</sequence>
<proteinExistence type="predicted"/>